<gene>
    <name evidence="10" type="ORF">P171DRAFT_432032</name>
</gene>
<dbReference type="Gene3D" id="2.20.28.200">
    <property type="match status" value="1"/>
</dbReference>
<dbReference type="PROSITE" id="PS50305">
    <property type="entry name" value="SIRTUIN"/>
    <property type="match status" value="1"/>
</dbReference>
<dbReference type="AlphaFoldDB" id="A0A9P4PJ91"/>
<dbReference type="FunFam" id="3.40.50.1220:FF:000038">
    <property type="entry name" value="NAD-dependent protein deacetylase sirtuin-6 isoform X2"/>
    <property type="match status" value="1"/>
</dbReference>
<comment type="similarity">
    <text evidence="1">Belongs to the sirtuin family. Class I subfamily.</text>
</comment>
<feature type="binding site" evidence="8">
    <location>
        <position position="135"/>
    </location>
    <ligand>
        <name>Zn(2+)</name>
        <dbReference type="ChEBI" id="CHEBI:29105"/>
    </ligand>
</feature>
<evidence type="ECO:0000256" key="8">
    <source>
        <dbReference type="PROSITE-ProRule" id="PRU00236"/>
    </source>
</evidence>
<dbReference type="OrthoDB" id="424302at2759"/>
<sequence length="382" mass="41831">MDLTAPAIAETEHFSSPAQTTAVAAQLAALIRTAKHFIVYTGAGVSTSAGIPDFRGPEGAWTKRAQGKELAFDGSKTLTAVPTTTHMALVALQERGLLKYVVSQNCDGLHRRSGIMPDRISELHGNSNREYCKDCGKEYIRDFRAVSSYDKSYSDHRTGRKCAVPGCTGALHDTIINFGEQLPKTAMTRATTHAKKADLCLVLGSSCRVSPANSIPECVGRSKKGRLAICNLQDTPLEDVADEKLRIHARTDDLMTQVMANLGILIPPFILRRRLIIAMASQSRDRHQLTVTGVDVDDTPSSFLRSVKVEGSRRAVRTEPFVLGMREELEEGAAVKVELEFMGHYGEPNVVVAHAYPGEAGGSSVYGLEYDVWTKEWEVRRV</sequence>
<dbReference type="Pfam" id="PF02146">
    <property type="entry name" value="SIR2"/>
    <property type="match status" value="1"/>
</dbReference>
<evidence type="ECO:0000256" key="5">
    <source>
        <dbReference type="ARBA" id="ARBA00022833"/>
    </source>
</evidence>
<keyword evidence="4 8" id="KW-0479">Metal-binding</keyword>
<dbReference type="GO" id="GO:0070403">
    <property type="term" value="F:NAD+ binding"/>
    <property type="evidence" value="ECO:0007669"/>
    <property type="project" value="InterPro"/>
</dbReference>
<dbReference type="GO" id="GO:0000122">
    <property type="term" value="P:negative regulation of transcription by RNA polymerase II"/>
    <property type="evidence" value="ECO:0007669"/>
    <property type="project" value="TreeGrafter"/>
</dbReference>
<evidence type="ECO:0000256" key="7">
    <source>
        <dbReference type="ARBA" id="ARBA00038170"/>
    </source>
</evidence>
<dbReference type="GO" id="GO:0017136">
    <property type="term" value="F:histone deacetylase activity, NAD-dependent"/>
    <property type="evidence" value="ECO:0007669"/>
    <property type="project" value="TreeGrafter"/>
</dbReference>
<evidence type="ECO:0000256" key="4">
    <source>
        <dbReference type="ARBA" id="ARBA00022723"/>
    </source>
</evidence>
<keyword evidence="5 8" id="KW-0862">Zinc</keyword>
<evidence type="ECO:0000256" key="1">
    <source>
        <dbReference type="ARBA" id="ARBA00006924"/>
    </source>
</evidence>
<proteinExistence type="inferred from homology"/>
<keyword evidence="11" id="KW-1185">Reference proteome</keyword>
<feature type="active site" description="Proton acceptor" evidence="8">
    <location>
        <position position="124"/>
    </location>
</feature>
<dbReference type="GO" id="GO:0005634">
    <property type="term" value="C:nucleus"/>
    <property type="evidence" value="ECO:0007669"/>
    <property type="project" value="TreeGrafter"/>
</dbReference>
<feature type="binding site" evidence="8">
    <location>
        <position position="132"/>
    </location>
    <ligand>
        <name>Zn(2+)</name>
        <dbReference type="ChEBI" id="CHEBI:29105"/>
    </ligand>
</feature>
<dbReference type="EC" id="2.3.1.286" evidence="2"/>
<dbReference type="SUPFAM" id="SSF52467">
    <property type="entry name" value="DHS-like NAD/FAD-binding domain"/>
    <property type="match status" value="1"/>
</dbReference>
<dbReference type="GO" id="GO:0046872">
    <property type="term" value="F:metal ion binding"/>
    <property type="evidence" value="ECO:0007669"/>
    <property type="project" value="UniProtKB-KW"/>
</dbReference>
<accession>A0A9P4PJ91</accession>
<dbReference type="InterPro" id="IPR026590">
    <property type="entry name" value="Ssirtuin_cat_dom"/>
</dbReference>
<feature type="binding site" evidence="8">
    <location>
        <position position="167"/>
    </location>
    <ligand>
        <name>Zn(2+)</name>
        <dbReference type="ChEBI" id="CHEBI:29105"/>
    </ligand>
</feature>
<organism evidence="10 11">
    <name type="scientific">Karstenula rhodostoma CBS 690.94</name>
    <dbReference type="NCBI Taxonomy" id="1392251"/>
    <lineage>
        <taxon>Eukaryota</taxon>
        <taxon>Fungi</taxon>
        <taxon>Dikarya</taxon>
        <taxon>Ascomycota</taxon>
        <taxon>Pezizomycotina</taxon>
        <taxon>Dothideomycetes</taxon>
        <taxon>Pleosporomycetidae</taxon>
        <taxon>Pleosporales</taxon>
        <taxon>Massarineae</taxon>
        <taxon>Didymosphaeriaceae</taxon>
        <taxon>Karstenula</taxon>
    </lineage>
</organism>
<evidence type="ECO:0000259" key="9">
    <source>
        <dbReference type="PROSITE" id="PS50305"/>
    </source>
</evidence>
<name>A0A9P4PJ91_9PLEO</name>
<feature type="binding site" evidence="8">
    <location>
        <position position="162"/>
    </location>
    <ligand>
        <name>Zn(2+)</name>
        <dbReference type="ChEBI" id="CHEBI:29105"/>
    </ligand>
</feature>
<evidence type="ECO:0000313" key="10">
    <source>
        <dbReference type="EMBL" id="KAF2443939.1"/>
    </source>
</evidence>
<comment type="similarity">
    <text evidence="7">Belongs to the sirtuin family. Class IV subfamily.</text>
</comment>
<dbReference type="Gene3D" id="3.40.50.1220">
    <property type="entry name" value="TPP-binding domain"/>
    <property type="match status" value="1"/>
</dbReference>
<dbReference type="Proteomes" id="UP000799764">
    <property type="component" value="Unassembled WGS sequence"/>
</dbReference>
<keyword evidence="6" id="KW-0520">NAD</keyword>
<evidence type="ECO:0000313" key="11">
    <source>
        <dbReference type="Proteomes" id="UP000799764"/>
    </source>
</evidence>
<dbReference type="EMBL" id="MU001501">
    <property type="protein sequence ID" value="KAF2443939.1"/>
    <property type="molecule type" value="Genomic_DNA"/>
</dbReference>
<dbReference type="GO" id="GO:0003714">
    <property type="term" value="F:transcription corepressor activity"/>
    <property type="evidence" value="ECO:0007669"/>
    <property type="project" value="TreeGrafter"/>
</dbReference>
<dbReference type="InterPro" id="IPR003000">
    <property type="entry name" value="Sirtuin"/>
</dbReference>
<comment type="caution">
    <text evidence="10">The sequence shown here is derived from an EMBL/GenBank/DDBJ whole genome shotgun (WGS) entry which is preliminary data.</text>
</comment>
<evidence type="ECO:0000256" key="6">
    <source>
        <dbReference type="ARBA" id="ARBA00023027"/>
    </source>
</evidence>
<dbReference type="PANTHER" id="PTHR11085">
    <property type="entry name" value="NAD-DEPENDENT PROTEIN DEACYLASE SIRTUIN-5, MITOCHONDRIAL-RELATED"/>
    <property type="match status" value="1"/>
</dbReference>
<evidence type="ECO:0000256" key="3">
    <source>
        <dbReference type="ARBA" id="ARBA00022679"/>
    </source>
</evidence>
<evidence type="ECO:0000256" key="2">
    <source>
        <dbReference type="ARBA" id="ARBA00012928"/>
    </source>
</evidence>
<dbReference type="InterPro" id="IPR029035">
    <property type="entry name" value="DHS-like_NAD/FAD-binding_dom"/>
</dbReference>
<protein>
    <recommendedName>
        <fullName evidence="2">protein acetyllysine N-acetyltransferase</fullName>
        <ecNumber evidence="2">2.3.1.286</ecNumber>
    </recommendedName>
</protein>
<feature type="domain" description="Deacetylase sirtuin-type" evidence="9">
    <location>
        <begin position="17"/>
        <end position="265"/>
    </location>
</feature>
<reference evidence="10" key="1">
    <citation type="journal article" date="2020" name="Stud. Mycol.">
        <title>101 Dothideomycetes genomes: a test case for predicting lifestyles and emergence of pathogens.</title>
        <authorList>
            <person name="Haridas S."/>
            <person name="Albert R."/>
            <person name="Binder M."/>
            <person name="Bloem J."/>
            <person name="Labutti K."/>
            <person name="Salamov A."/>
            <person name="Andreopoulos B."/>
            <person name="Baker S."/>
            <person name="Barry K."/>
            <person name="Bills G."/>
            <person name="Bluhm B."/>
            <person name="Cannon C."/>
            <person name="Castanera R."/>
            <person name="Culley D."/>
            <person name="Daum C."/>
            <person name="Ezra D."/>
            <person name="Gonzalez J."/>
            <person name="Henrissat B."/>
            <person name="Kuo A."/>
            <person name="Liang C."/>
            <person name="Lipzen A."/>
            <person name="Lutzoni F."/>
            <person name="Magnuson J."/>
            <person name="Mondo S."/>
            <person name="Nolan M."/>
            <person name="Ohm R."/>
            <person name="Pangilinan J."/>
            <person name="Park H.-J."/>
            <person name="Ramirez L."/>
            <person name="Alfaro M."/>
            <person name="Sun H."/>
            <person name="Tritt A."/>
            <person name="Yoshinaga Y."/>
            <person name="Zwiers L.-H."/>
            <person name="Turgeon B."/>
            <person name="Goodwin S."/>
            <person name="Spatafora J."/>
            <person name="Crous P."/>
            <person name="Grigoriev I."/>
        </authorList>
    </citation>
    <scope>NUCLEOTIDE SEQUENCE</scope>
    <source>
        <strain evidence="10">CBS 690.94</strain>
    </source>
</reference>
<keyword evidence="3" id="KW-0808">Transferase</keyword>
<dbReference type="InterPro" id="IPR050134">
    <property type="entry name" value="NAD-dep_sirtuin_deacylases"/>
</dbReference>
<dbReference type="PANTHER" id="PTHR11085:SF12">
    <property type="entry name" value="NAD-DEPENDENT PROTEIN DEACYLASE SIRTUIN-6"/>
    <property type="match status" value="1"/>
</dbReference>